<sequence>MDTERQRCSLAGRKALGGITPHLLRSHTHENSAQDTQRYCLPPSELPRQTARADSTPRPIERPTACAPACRSSDAQSSCLLPSSADVNAHVSALSHAEAY</sequence>
<evidence type="ECO:0000256" key="1">
    <source>
        <dbReference type="SAM" id="MobiDB-lite"/>
    </source>
</evidence>
<dbReference type="AlphaFoldDB" id="A0A550C894"/>
<protein>
    <submittedName>
        <fullName evidence="2">Uncharacterized protein</fullName>
    </submittedName>
</protein>
<evidence type="ECO:0000313" key="3">
    <source>
        <dbReference type="Proteomes" id="UP000320762"/>
    </source>
</evidence>
<comment type="caution">
    <text evidence="2">The sequence shown here is derived from an EMBL/GenBank/DDBJ whole genome shotgun (WGS) entry which is preliminary data.</text>
</comment>
<gene>
    <name evidence="2" type="ORF">BD626DRAFT_503510</name>
</gene>
<reference evidence="2 3" key="1">
    <citation type="journal article" date="2019" name="New Phytol.">
        <title>Comparative genomics reveals unique wood-decay strategies and fruiting body development in the Schizophyllaceae.</title>
        <authorList>
            <person name="Almasi E."/>
            <person name="Sahu N."/>
            <person name="Krizsan K."/>
            <person name="Balint B."/>
            <person name="Kovacs G.M."/>
            <person name="Kiss B."/>
            <person name="Cseklye J."/>
            <person name="Drula E."/>
            <person name="Henrissat B."/>
            <person name="Nagy I."/>
            <person name="Chovatia M."/>
            <person name="Adam C."/>
            <person name="LaButti K."/>
            <person name="Lipzen A."/>
            <person name="Riley R."/>
            <person name="Grigoriev I.V."/>
            <person name="Nagy L.G."/>
        </authorList>
    </citation>
    <scope>NUCLEOTIDE SEQUENCE [LARGE SCALE GENOMIC DNA]</scope>
    <source>
        <strain evidence="2 3">NL-1724</strain>
    </source>
</reference>
<accession>A0A550C894</accession>
<proteinExistence type="predicted"/>
<organism evidence="2 3">
    <name type="scientific">Schizophyllum amplum</name>
    <dbReference type="NCBI Taxonomy" id="97359"/>
    <lineage>
        <taxon>Eukaryota</taxon>
        <taxon>Fungi</taxon>
        <taxon>Dikarya</taxon>
        <taxon>Basidiomycota</taxon>
        <taxon>Agaricomycotina</taxon>
        <taxon>Agaricomycetes</taxon>
        <taxon>Agaricomycetidae</taxon>
        <taxon>Agaricales</taxon>
        <taxon>Schizophyllaceae</taxon>
        <taxon>Schizophyllum</taxon>
    </lineage>
</organism>
<name>A0A550C894_9AGAR</name>
<feature type="region of interest" description="Disordered" evidence="1">
    <location>
        <begin position="27"/>
        <end position="67"/>
    </location>
</feature>
<evidence type="ECO:0000313" key="2">
    <source>
        <dbReference type="EMBL" id="TRM61009.1"/>
    </source>
</evidence>
<dbReference type="Proteomes" id="UP000320762">
    <property type="component" value="Unassembled WGS sequence"/>
</dbReference>
<keyword evidence="3" id="KW-1185">Reference proteome</keyword>
<dbReference type="EMBL" id="VDMD01000019">
    <property type="protein sequence ID" value="TRM61009.1"/>
    <property type="molecule type" value="Genomic_DNA"/>
</dbReference>